<evidence type="ECO:0000313" key="3">
    <source>
        <dbReference type="Proteomes" id="UP001521116"/>
    </source>
</evidence>
<dbReference type="Pfam" id="PF10294">
    <property type="entry name" value="Methyltransf_16"/>
    <property type="match status" value="1"/>
</dbReference>
<reference evidence="2 3" key="1">
    <citation type="submission" date="2024-02" db="EMBL/GenBank/DDBJ databases">
        <title>De novo assembly and annotation of 12 fungi associated with fruit tree decline syndrome in Ontario, Canada.</title>
        <authorList>
            <person name="Sulman M."/>
            <person name="Ellouze W."/>
            <person name="Ilyukhin E."/>
        </authorList>
    </citation>
    <scope>NUCLEOTIDE SEQUENCE [LARGE SCALE GENOMIC DNA]</scope>
    <source>
        <strain evidence="2 3">M1-105</strain>
    </source>
</reference>
<proteinExistence type="predicted"/>
<feature type="compositionally biased region" description="Acidic residues" evidence="1">
    <location>
        <begin position="73"/>
        <end position="83"/>
    </location>
</feature>
<protein>
    <recommendedName>
        <fullName evidence="4">S-adenosylmethionine-dependent methyltransferase</fullName>
    </recommendedName>
</protein>
<dbReference type="PANTHER" id="PTHR14614:SF147">
    <property type="entry name" value="S-ADENOSYLMETHIONINE-DEPENDENT METHYLTRANSFERASE OF THE SEVEN BETA-STRAND FAMILY"/>
    <property type="match status" value="1"/>
</dbReference>
<accession>A0ABR3SJM8</accession>
<organism evidence="2 3">
    <name type="scientific">Neofusicoccum ribis</name>
    <dbReference type="NCBI Taxonomy" id="45134"/>
    <lineage>
        <taxon>Eukaryota</taxon>
        <taxon>Fungi</taxon>
        <taxon>Dikarya</taxon>
        <taxon>Ascomycota</taxon>
        <taxon>Pezizomycotina</taxon>
        <taxon>Dothideomycetes</taxon>
        <taxon>Dothideomycetes incertae sedis</taxon>
        <taxon>Botryosphaeriales</taxon>
        <taxon>Botryosphaeriaceae</taxon>
        <taxon>Neofusicoccum</taxon>
    </lineage>
</organism>
<gene>
    <name evidence="2" type="ORF">SLS56_008644</name>
</gene>
<dbReference type="InterPro" id="IPR029063">
    <property type="entry name" value="SAM-dependent_MTases_sf"/>
</dbReference>
<dbReference type="InterPro" id="IPR019410">
    <property type="entry name" value="Methyltransf_16"/>
</dbReference>
<sequence length="400" mass="42379">MSVLGPYLPPTSSLPPIRSLEALTEEQISLALQNLHFLYCPLRPFQSHLKSRRPSRASISPTPVDSGYVSRNEDDDDADEDAEDAAAALRADEFERSFAVRWLTAFIARAGSELVRVGSEEAAQRLIDDAASILASFSETTDPDSDDEDAGLTREFEFAVRGTAAAAVSVKLNDAPLKGTDHTAVGLQSWGAAIVLSGLICADPERFGLPTPSGATIVELGAGTGLVSLTVAALLQQQQHPGHPPPTVVATDFHPAVLANLRRNVAANASPVLARPLDWSAPALEPPLAPRRAAVLLAADVVYAPEHARWLRDCAAALLAPAGAFWLIATVRNAGRGGKFEGIVDTVEAAFGDSDACPTAEDGRVLAILGVEWVEKRRGVGRGVGRGDESGYKLYRIGWA</sequence>
<comment type="caution">
    <text evidence="2">The sequence shown here is derived from an EMBL/GenBank/DDBJ whole genome shotgun (WGS) entry which is preliminary data.</text>
</comment>
<evidence type="ECO:0000313" key="2">
    <source>
        <dbReference type="EMBL" id="KAL1622662.1"/>
    </source>
</evidence>
<name>A0ABR3SJM8_9PEZI</name>
<evidence type="ECO:0000256" key="1">
    <source>
        <dbReference type="SAM" id="MobiDB-lite"/>
    </source>
</evidence>
<dbReference type="SUPFAM" id="SSF53335">
    <property type="entry name" value="S-adenosyl-L-methionine-dependent methyltransferases"/>
    <property type="match status" value="1"/>
</dbReference>
<dbReference type="PANTHER" id="PTHR14614">
    <property type="entry name" value="HEPATOCELLULAR CARCINOMA-ASSOCIATED ANTIGEN"/>
    <property type="match status" value="1"/>
</dbReference>
<feature type="region of interest" description="Disordered" evidence="1">
    <location>
        <begin position="51"/>
        <end position="83"/>
    </location>
</feature>
<evidence type="ECO:0008006" key="4">
    <source>
        <dbReference type="Google" id="ProtNLM"/>
    </source>
</evidence>
<dbReference type="EMBL" id="JAJVDC020000131">
    <property type="protein sequence ID" value="KAL1622662.1"/>
    <property type="molecule type" value="Genomic_DNA"/>
</dbReference>
<dbReference type="Gene3D" id="3.40.50.150">
    <property type="entry name" value="Vaccinia Virus protein VP39"/>
    <property type="match status" value="1"/>
</dbReference>
<keyword evidence="3" id="KW-1185">Reference proteome</keyword>
<dbReference type="Proteomes" id="UP001521116">
    <property type="component" value="Unassembled WGS sequence"/>
</dbReference>